<comment type="caution">
    <text evidence="1">The sequence shown here is derived from an EMBL/GenBank/DDBJ whole genome shotgun (WGS) entry which is preliminary data.</text>
</comment>
<dbReference type="Proteomes" id="UP000886595">
    <property type="component" value="Unassembled WGS sequence"/>
</dbReference>
<protein>
    <submittedName>
        <fullName evidence="1">Uncharacterized protein</fullName>
    </submittedName>
</protein>
<organism evidence="1 2">
    <name type="scientific">Brassica carinata</name>
    <name type="common">Ethiopian mustard</name>
    <name type="synonym">Abyssinian cabbage</name>
    <dbReference type="NCBI Taxonomy" id="52824"/>
    <lineage>
        <taxon>Eukaryota</taxon>
        <taxon>Viridiplantae</taxon>
        <taxon>Streptophyta</taxon>
        <taxon>Embryophyta</taxon>
        <taxon>Tracheophyta</taxon>
        <taxon>Spermatophyta</taxon>
        <taxon>Magnoliopsida</taxon>
        <taxon>eudicotyledons</taxon>
        <taxon>Gunneridae</taxon>
        <taxon>Pentapetalae</taxon>
        <taxon>rosids</taxon>
        <taxon>malvids</taxon>
        <taxon>Brassicales</taxon>
        <taxon>Brassicaceae</taxon>
        <taxon>Brassiceae</taxon>
        <taxon>Brassica</taxon>
    </lineage>
</organism>
<sequence>MNERDRGEESREISDVVSGAVDFIVVSLAVDHPDECLIVGIDLDRGDVKKNCRLPAVCINIIKYTLRPNSTWFHHAQIKSVHPYPWFALASAAMAKDGSVIPINHLLRIFEPEPDTSQTISKTTAEL</sequence>
<dbReference type="AlphaFoldDB" id="A0A8X7RPG7"/>
<evidence type="ECO:0000313" key="1">
    <source>
        <dbReference type="EMBL" id="KAG2290853.1"/>
    </source>
</evidence>
<evidence type="ECO:0000313" key="2">
    <source>
        <dbReference type="Proteomes" id="UP000886595"/>
    </source>
</evidence>
<keyword evidence="2" id="KW-1185">Reference proteome</keyword>
<gene>
    <name evidence="1" type="ORF">Bca52824_037522</name>
</gene>
<dbReference type="EMBL" id="JAAMPC010000009">
    <property type="protein sequence ID" value="KAG2290853.1"/>
    <property type="molecule type" value="Genomic_DNA"/>
</dbReference>
<proteinExistence type="predicted"/>
<reference evidence="1 2" key="1">
    <citation type="submission" date="2020-02" db="EMBL/GenBank/DDBJ databases">
        <authorList>
            <person name="Ma Q."/>
            <person name="Huang Y."/>
            <person name="Song X."/>
            <person name="Pei D."/>
        </authorList>
    </citation>
    <scope>NUCLEOTIDE SEQUENCE [LARGE SCALE GENOMIC DNA]</scope>
    <source>
        <strain evidence="1">Sxm20200214</strain>
        <tissue evidence="1">Leaf</tissue>
    </source>
</reference>
<accession>A0A8X7RPG7</accession>
<name>A0A8X7RPG7_BRACI</name>